<dbReference type="SUPFAM" id="SSF56235">
    <property type="entry name" value="N-terminal nucleophile aminohydrolases (Ntn hydrolases)"/>
    <property type="match status" value="1"/>
</dbReference>
<evidence type="ECO:0000313" key="7">
    <source>
        <dbReference type="EMBL" id="WOE75750.1"/>
    </source>
</evidence>
<evidence type="ECO:0000256" key="1">
    <source>
        <dbReference type="ARBA" id="ARBA00006586"/>
    </source>
</evidence>
<evidence type="ECO:0000256" key="4">
    <source>
        <dbReference type="ARBA" id="ARBA00023145"/>
    </source>
</evidence>
<dbReference type="GO" id="GO:0017000">
    <property type="term" value="P:antibiotic biosynthetic process"/>
    <property type="evidence" value="ECO:0007669"/>
    <property type="project" value="InterPro"/>
</dbReference>
<keyword evidence="6" id="KW-0479">Metal-binding</keyword>
<keyword evidence="2" id="KW-0732">Signal</keyword>
<keyword evidence="6" id="KW-0106">Calcium</keyword>
<dbReference type="InterPro" id="IPR029055">
    <property type="entry name" value="Ntn_hydrolases_N"/>
</dbReference>
<evidence type="ECO:0000256" key="3">
    <source>
        <dbReference type="ARBA" id="ARBA00022801"/>
    </source>
</evidence>
<keyword evidence="3" id="KW-0378">Hydrolase</keyword>
<keyword evidence="4" id="KW-0865">Zymogen</keyword>
<comment type="similarity">
    <text evidence="1">Belongs to the peptidase S45 family.</text>
</comment>
<dbReference type="Gene3D" id="2.30.120.10">
    <property type="match status" value="1"/>
</dbReference>
<dbReference type="PANTHER" id="PTHR34218:SF3">
    <property type="entry name" value="ACYL-HOMOSERINE LACTONE ACYLASE PVDQ"/>
    <property type="match status" value="1"/>
</dbReference>
<dbReference type="AlphaFoldDB" id="A0AA97I1W9"/>
<dbReference type="Gene3D" id="1.10.1400.10">
    <property type="match status" value="1"/>
</dbReference>
<organism evidence="7 8">
    <name type="scientific">Alterisphingorhabdus coralli</name>
    <dbReference type="NCBI Taxonomy" id="3071408"/>
    <lineage>
        <taxon>Bacteria</taxon>
        <taxon>Pseudomonadati</taxon>
        <taxon>Pseudomonadota</taxon>
        <taxon>Alphaproteobacteria</taxon>
        <taxon>Sphingomonadales</taxon>
        <taxon>Sphingomonadaceae</taxon>
        <taxon>Alterisphingorhabdus (ex Yan et al. 2024)</taxon>
    </lineage>
</organism>
<feature type="active site" description="Nucleophile" evidence="5">
    <location>
        <position position="231"/>
    </location>
</feature>
<evidence type="ECO:0000256" key="6">
    <source>
        <dbReference type="PIRSR" id="PIRSR001227-2"/>
    </source>
</evidence>
<evidence type="ECO:0000313" key="8">
    <source>
        <dbReference type="Proteomes" id="UP001302429"/>
    </source>
</evidence>
<comment type="cofactor">
    <cofactor evidence="6">
        <name>Ca(2+)</name>
        <dbReference type="ChEBI" id="CHEBI:29108"/>
    </cofactor>
    <text evidence="6">Binds 1 Ca(2+) ion per dimer.</text>
</comment>
<accession>A0AA97I1W9</accession>
<dbReference type="CDD" id="cd01936">
    <property type="entry name" value="Ntn_CA"/>
    <property type="match status" value="1"/>
</dbReference>
<dbReference type="GO" id="GO:0046872">
    <property type="term" value="F:metal ion binding"/>
    <property type="evidence" value="ECO:0007669"/>
    <property type="project" value="UniProtKB-KW"/>
</dbReference>
<gene>
    <name evidence="7" type="ORF">RB602_03285</name>
</gene>
<dbReference type="RefSeq" id="WP_317082917.1">
    <property type="nucleotide sequence ID" value="NZ_CP136594.1"/>
</dbReference>
<name>A0AA97I1W9_9SPHN</name>
<evidence type="ECO:0000256" key="2">
    <source>
        <dbReference type="ARBA" id="ARBA00022729"/>
    </source>
</evidence>
<evidence type="ECO:0000256" key="5">
    <source>
        <dbReference type="PIRSR" id="PIRSR001227-1"/>
    </source>
</evidence>
<dbReference type="Gene3D" id="1.10.439.10">
    <property type="entry name" value="Penicillin Amidohydrolase, domain 1"/>
    <property type="match status" value="1"/>
</dbReference>
<dbReference type="KEGG" id="acoa:RB602_03285"/>
<dbReference type="InterPro" id="IPR014395">
    <property type="entry name" value="Pen/GL7ACA/AHL_acylase"/>
</dbReference>
<dbReference type="InterPro" id="IPR002692">
    <property type="entry name" value="S45"/>
</dbReference>
<dbReference type="Proteomes" id="UP001302429">
    <property type="component" value="Chromosome"/>
</dbReference>
<dbReference type="Gene3D" id="3.60.20.10">
    <property type="entry name" value="Glutamine Phosphoribosylpyrophosphate, subunit 1, domain 1"/>
    <property type="match status" value="1"/>
</dbReference>
<dbReference type="InterPro" id="IPR043147">
    <property type="entry name" value="Penicillin_amidase_A-knob"/>
</dbReference>
<dbReference type="EMBL" id="CP136594">
    <property type="protein sequence ID" value="WOE75750.1"/>
    <property type="molecule type" value="Genomic_DNA"/>
</dbReference>
<dbReference type="GO" id="GO:0016811">
    <property type="term" value="F:hydrolase activity, acting on carbon-nitrogen (but not peptide) bonds, in linear amides"/>
    <property type="evidence" value="ECO:0007669"/>
    <property type="project" value="InterPro"/>
</dbReference>
<feature type="binding site" evidence="6">
    <location>
        <position position="304"/>
    </location>
    <ligand>
        <name>Ca(2+)</name>
        <dbReference type="ChEBI" id="CHEBI:29108"/>
    </ligand>
</feature>
<keyword evidence="8" id="KW-1185">Reference proteome</keyword>
<reference evidence="7 8" key="1">
    <citation type="submission" date="2023-10" db="EMBL/GenBank/DDBJ databases">
        <title>Complete genome sequence of a Sphingomonadaceae bacterium.</title>
        <authorList>
            <person name="Yan C."/>
        </authorList>
    </citation>
    <scope>NUCLEOTIDE SEQUENCE [LARGE SCALE GENOMIC DNA]</scope>
    <source>
        <strain evidence="7 8">SCSIO 66989</strain>
    </source>
</reference>
<dbReference type="Pfam" id="PF01804">
    <property type="entry name" value="Penicil_amidase"/>
    <property type="match status" value="1"/>
</dbReference>
<proteinExistence type="inferred from homology"/>
<dbReference type="PIRSF" id="PIRSF001227">
    <property type="entry name" value="Pen_acylase"/>
    <property type="match status" value="1"/>
</dbReference>
<dbReference type="PANTHER" id="PTHR34218">
    <property type="entry name" value="PEPTIDASE S45 PENICILLIN AMIDASE"/>
    <property type="match status" value="1"/>
</dbReference>
<protein>
    <submittedName>
        <fullName evidence="7">Acylase</fullName>
    </submittedName>
</protein>
<dbReference type="InterPro" id="IPR043146">
    <property type="entry name" value="Penicillin_amidase_N_B-knob"/>
</dbReference>
<feature type="binding site" evidence="6">
    <location>
        <position position="307"/>
    </location>
    <ligand>
        <name>Ca(2+)</name>
        <dbReference type="ChEBI" id="CHEBI:29108"/>
    </ligand>
</feature>
<sequence>MTLIFKRLGATLFILLLLAAIALAFWEPWFADEASAPAERSYDVEIFRDDYGVPHIYGKTDADTAYGIAWAHAEDDFATLQEVAAMTRMRLGAITGQDGAQVDYVAHLLDVRGTVDRKYDALPEDVRVLLDAYAAGMNRYAETHPEEVRLSGLFPINGRDIAAGFALRSPFFFGLNNIVGPLVAGKELRVDGGPPLGKGQKALKQETAERRIETETARMTPIGRHPELNGSNAFAISPDRSSDNITRLVSNSHQPWEGPVAWYELVVHSEQGWDFAGATFPGSPYPFLGHNKNLGWTNTVNRPDLIDVYELEVDEAGEKYKLDGEWKPLESKRVWLRVKYGPFTIPYPQIVYRSVHGPVIKNDNGYFAFRYASLDDLTQLTQYFRLQKASNFDEWQAAMAMQGVPATNFIYADKDGNIGLFYNARFPERKAGVDWRSIVPGDRSDLIWQGPVDWAVVPKLINPESGYVMNANNTPYMAAGPGDELERSDFSPLLGIEENWTNRAERAIALLEAVGPIGRTELERVKYDKGYAQSHYPKLWMDKLLAVDPASDDDLAEAQRLLKAWDWTMDGEGEGDALAAWLMNVALFNAPEGRRLADDLDAKEELQKAVDHLNTHFDSIDPPLGDLMRLRQGDVDLPYLGGSDALRAATRWEVDDDGRIYIIHGDSFLMFVEWDEEGNVRSESIQPFGAATTRPDSPHHTDQAPLFVKQQLKPVLFTREALLASGAKPYRPE</sequence>
<dbReference type="InterPro" id="IPR023343">
    <property type="entry name" value="Penicillin_amidase_dom1"/>
</dbReference>